<accession>A0ABY5VEY1</accession>
<dbReference type="PROSITE" id="PS51746">
    <property type="entry name" value="PPM_2"/>
    <property type="match status" value="1"/>
</dbReference>
<dbReference type="SMART" id="SM00331">
    <property type="entry name" value="PP2C_SIG"/>
    <property type="match status" value="1"/>
</dbReference>
<evidence type="ECO:0000313" key="3">
    <source>
        <dbReference type="Proteomes" id="UP001060164"/>
    </source>
</evidence>
<dbReference type="Proteomes" id="UP001060164">
    <property type="component" value="Chromosome"/>
</dbReference>
<dbReference type="Gene3D" id="3.60.40.10">
    <property type="entry name" value="PPM-type phosphatase domain"/>
    <property type="match status" value="1"/>
</dbReference>
<dbReference type="InterPro" id="IPR015655">
    <property type="entry name" value="PP2C"/>
</dbReference>
<evidence type="ECO:0000259" key="1">
    <source>
        <dbReference type="PROSITE" id="PS51746"/>
    </source>
</evidence>
<reference evidence="2" key="1">
    <citation type="journal article" date="2022" name="Cell">
        <title>Design, construction, and in vivo augmentation of a complex gut microbiome.</title>
        <authorList>
            <person name="Cheng A.G."/>
            <person name="Ho P.Y."/>
            <person name="Aranda-Diaz A."/>
            <person name="Jain S."/>
            <person name="Yu F.B."/>
            <person name="Meng X."/>
            <person name="Wang M."/>
            <person name="Iakiviak M."/>
            <person name="Nagashima K."/>
            <person name="Zhao A."/>
            <person name="Murugkar P."/>
            <person name="Patil A."/>
            <person name="Atabakhsh K."/>
            <person name="Weakley A."/>
            <person name="Yan J."/>
            <person name="Brumbaugh A.R."/>
            <person name="Higginbottom S."/>
            <person name="Dimas A."/>
            <person name="Shiver A.L."/>
            <person name="Deutschbauer A."/>
            <person name="Neff N."/>
            <person name="Sonnenburg J.L."/>
            <person name="Huang K.C."/>
            <person name="Fischbach M.A."/>
        </authorList>
    </citation>
    <scope>NUCLEOTIDE SEQUENCE</scope>
    <source>
        <strain evidence="2">DSM 19829</strain>
    </source>
</reference>
<name>A0ABY5VEY1_9FIRM</name>
<dbReference type="SUPFAM" id="SSF81606">
    <property type="entry name" value="PP2C-like"/>
    <property type="match status" value="1"/>
</dbReference>
<dbReference type="InterPro" id="IPR001932">
    <property type="entry name" value="PPM-type_phosphatase-like_dom"/>
</dbReference>
<protein>
    <submittedName>
        <fullName evidence="2">Stp1/IreP family PP2C-type Ser/Thr phosphatase</fullName>
    </submittedName>
</protein>
<proteinExistence type="predicted"/>
<dbReference type="NCBIfam" id="NF033484">
    <property type="entry name" value="Stp1_PP2C_phos"/>
    <property type="match status" value="1"/>
</dbReference>
<organism evidence="2 3">
    <name type="scientific">Ruminococcus gauvreauii</name>
    <dbReference type="NCBI Taxonomy" id="438033"/>
    <lineage>
        <taxon>Bacteria</taxon>
        <taxon>Bacillati</taxon>
        <taxon>Bacillota</taxon>
        <taxon>Clostridia</taxon>
        <taxon>Eubacteriales</taxon>
        <taxon>Oscillospiraceae</taxon>
        <taxon>Ruminococcus</taxon>
    </lineage>
</organism>
<dbReference type="PANTHER" id="PTHR47992">
    <property type="entry name" value="PROTEIN PHOSPHATASE"/>
    <property type="match status" value="1"/>
</dbReference>
<dbReference type="Pfam" id="PF13672">
    <property type="entry name" value="PP2C_2"/>
    <property type="match status" value="1"/>
</dbReference>
<sequence length="247" mass="26996">MKAFSVTDVGQVRQINQDYIYTSEQPIGNLPNLFVVADGMGGHNAGDFASSFAVKVLVEAVKQDINFNPIKIIRSAIETANEQLLDQASKNEELKGMGTTIVAATVVGRYVYVANVGDSRLYVAGDKMEQVTRDHSLVGEMIRMGELSQEQARNHPDRNIITRALGTGPDVAIDFFDVKLEDNARIIMCSDGLSGMLTDDEIFEILTSCGDGEDPAKALMHRANDNGGRDNIAVIVVEPFKKEVREC</sequence>
<gene>
    <name evidence="2" type="ORF">NQ502_14025</name>
</gene>
<dbReference type="SMART" id="SM00332">
    <property type="entry name" value="PP2Cc"/>
    <property type="match status" value="1"/>
</dbReference>
<dbReference type="RefSeq" id="WP_028528810.1">
    <property type="nucleotide sequence ID" value="NZ_CABLBR010000015.1"/>
</dbReference>
<keyword evidence="3" id="KW-1185">Reference proteome</keyword>
<dbReference type="CDD" id="cd00143">
    <property type="entry name" value="PP2Cc"/>
    <property type="match status" value="1"/>
</dbReference>
<dbReference type="InterPro" id="IPR036457">
    <property type="entry name" value="PPM-type-like_dom_sf"/>
</dbReference>
<feature type="domain" description="PPM-type phosphatase" evidence="1">
    <location>
        <begin position="3"/>
        <end position="239"/>
    </location>
</feature>
<evidence type="ECO:0000313" key="2">
    <source>
        <dbReference type="EMBL" id="UWP58491.1"/>
    </source>
</evidence>
<dbReference type="EMBL" id="CP102290">
    <property type="protein sequence ID" value="UWP58491.1"/>
    <property type="molecule type" value="Genomic_DNA"/>
</dbReference>